<dbReference type="Pfam" id="PF11789">
    <property type="entry name" value="zf-Nse"/>
    <property type="match status" value="1"/>
</dbReference>
<keyword evidence="7" id="KW-0833">Ubl conjugation pathway</keyword>
<keyword evidence="9" id="KW-0539">Nucleus</keyword>
<dbReference type="GO" id="GO:0008270">
    <property type="term" value="F:zinc ion binding"/>
    <property type="evidence" value="ECO:0007669"/>
    <property type="project" value="UniProtKB-KW"/>
</dbReference>
<evidence type="ECO:0000256" key="3">
    <source>
        <dbReference type="ARBA" id="ARBA00008212"/>
    </source>
</evidence>
<dbReference type="PROSITE" id="PS51698">
    <property type="entry name" value="U_BOX"/>
    <property type="match status" value="1"/>
</dbReference>
<dbReference type="PANTHER" id="PTHR21330">
    <property type="entry name" value="E3 SUMO-PROTEIN LIGASE NSE2"/>
    <property type="match status" value="1"/>
</dbReference>
<evidence type="ECO:0000256" key="6">
    <source>
        <dbReference type="ARBA" id="ARBA00022771"/>
    </source>
</evidence>
<evidence type="ECO:0000259" key="11">
    <source>
        <dbReference type="PROSITE" id="PS51698"/>
    </source>
</evidence>
<dbReference type="Proteomes" id="UP001153069">
    <property type="component" value="Unassembled WGS sequence"/>
</dbReference>
<feature type="region of interest" description="Disordered" evidence="10">
    <location>
        <begin position="1"/>
        <end position="31"/>
    </location>
</feature>
<dbReference type="PANTHER" id="PTHR21330:SF1">
    <property type="entry name" value="E3 SUMO-PROTEIN LIGASE NSE2"/>
    <property type="match status" value="1"/>
</dbReference>
<keyword evidence="8" id="KW-0862">Zinc</keyword>
<accession>A0A9N8EGQ0</accession>
<dbReference type="AlphaFoldDB" id="A0A9N8EGQ0"/>
<evidence type="ECO:0000313" key="12">
    <source>
        <dbReference type="EMBL" id="CAB9518269.1"/>
    </source>
</evidence>
<dbReference type="GO" id="GO:0016925">
    <property type="term" value="P:protein sumoylation"/>
    <property type="evidence" value="ECO:0007669"/>
    <property type="project" value="TreeGrafter"/>
</dbReference>
<comment type="pathway">
    <text evidence="2">Protein modification; protein sumoylation.</text>
</comment>
<dbReference type="GO" id="GO:0030915">
    <property type="term" value="C:Smc5-Smc6 complex"/>
    <property type="evidence" value="ECO:0007669"/>
    <property type="project" value="InterPro"/>
</dbReference>
<evidence type="ECO:0000256" key="10">
    <source>
        <dbReference type="SAM" id="MobiDB-lite"/>
    </source>
</evidence>
<evidence type="ECO:0000256" key="5">
    <source>
        <dbReference type="ARBA" id="ARBA00022723"/>
    </source>
</evidence>
<evidence type="ECO:0000256" key="9">
    <source>
        <dbReference type="ARBA" id="ARBA00023242"/>
    </source>
</evidence>
<dbReference type="GO" id="GO:0016567">
    <property type="term" value="P:protein ubiquitination"/>
    <property type="evidence" value="ECO:0007669"/>
    <property type="project" value="InterPro"/>
</dbReference>
<gene>
    <name evidence="12" type="ORF">SEMRO_920_G220230.1</name>
</gene>
<name>A0A9N8EGQ0_9STRA</name>
<evidence type="ECO:0000256" key="1">
    <source>
        <dbReference type="ARBA" id="ARBA00004123"/>
    </source>
</evidence>
<dbReference type="SMART" id="SM00504">
    <property type="entry name" value="Ubox"/>
    <property type="match status" value="1"/>
</dbReference>
<keyword evidence="13" id="KW-1185">Reference proteome</keyword>
<dbReference type="GO" id="GO:0061665">
    <property type="term" value="F:SUMO ligase activity"/>
    <property type="evidence" value="ECO:0007669"/>
    <property type="project" value="TreeGrafter"/>
</dbReference>
<dbReference type="Gene3D" id="3.30.40.10">
    <property type="entry name" value="Zinc/RING finger domain, C3HC4 (zinc finger)"/>
    <property type="match status" value="1"/>
</dbReference>
<evidence type="ECO:0000256" key="2">
    <source>
        <dbReference type="ARBA" id="ARBA00004718"/>
    </source>
</evidence>
<protein>
    <submittedName>
        <fullName evidence="12">U-box domain-containing protein</fullName>
    </submittedName>
</protein>
<reference evidence="12" key="1">
    <citation type="submission" date="2020-06" db="EMBL/GenBank/DDBJ databases">
        <authorList>
            <consortium name="Plant Systems Biology data submission"/>
        </authorList>
    </citation>
    <scope>NUCLEOTIDE SEQUENCE</scope>
    <source>
        <strain evidence="12">D6</strain>
    </source>
</reference>
<dbReference type="SUPFAM" id="SSF57850">
    <property type="entry name" value="RING/U-box"/>
    <property type="match status" value="1"/>
</dbReference>
<keyword evidence="6" id="KW-0863">Zinc-finger</keyword>
<keyword evidence="4" id="KW-0808">Transferase</keyword>
<dbReference type="OrthoDB" id="424220at2759"/>
<dbReference type="InterPro" id="IPR004181">
    <property type="entry name" value="Znf_MIZ"/>
</dbReference>
<dbReference type="GO" id="GO:0005634">
    <property type="term" value="C:nucleus"/>
    <property type="evidence" value="ECO:0007669"/>
    <property type="project" value="UniProtKB-SubCell"/>
</dbReference>
<dbReference type="EMBL" id="CAICTM010000918">
    <property type="protein sequence ID" value="CAB9518269.1"/>
    <property type="molecule type" value="Genomic_DNA"/>
</dbReference>
<feature type="compositionally biased region" description="Polar residues" evidence="10">
    <location>
        <begin position="1"/>
        <end position="18"/>
    </location>
</feature>
<evidence type="ECO:0000256" key="4">
    <source>
        <dbReference type="ARBA" id="ARBA00022679"/>
    </source>
</evidence>
<evidence type="ECO:0000256" key="7">
    <source>
        <dbReference type="ARBA" id="ARBA00022786"/>
    </source>
</evidence>
<comment type="caution">
    <text evidence="12">The sequence shown here is derived from an EMBL/GenBank/DDBJ whole genome shotgun (WGS) entry which is preliminary data.</text>
</comment>
<sequence length="143" mass="16232">MLTTTITPLHQQTPSKQVSPGFKSNPRRTRNPKTALAAMDEDDKDEILSSSAPSHFYCPLTLQVMENPVRNKKTGHHFEKGIILEWLFVHGNATCPLTRKALHPSDLEDDEVLQVEIAQWKEMEEMEMRLAGILSPESSWGCY</sequence>
<keyword evidence="5" id="KW-0479">Metal-binding</keyword>
<dbReference type="InterPro" id="IPR013083">
    <property type="entry name" value="Znf_RING/FYVE/PHD"/>
</dbReference>
<organism evidence="12 13">
    <name type="scientific">Seminavis robusta</name>
    <dbReference type="NCBI Taxonomy" id="568900"/>
    <lineage>
        <taxon>Eukaryota</taxon>
        <taxon>Sar</taxon>
        <taxon>Stramenopiles</taxon>
        <taxon>Ochrophyta</taxon>
        <taxon>Bacillariophyta</taxon>
        <taxon>Bacillariophyceae</taxon>
        <taxon>Bacillariophycidae</taxon>
        <taxon>Naviculales</taxon>
        <taxon>Naviculaceae</taxon>
        <taxon>Seminavis</taxon>
    </lineage>
</organism>
<feature type="domain" description="U-box" evidence="11">
    <location>
        <begin position="51"/>
        <end position="127"/>
    </location>
</feature>
<comment type="similarity">
    <text evidence="3">Belongs to the NSE2 family.</text>
</comment>
<dbReference type="InterPro" id="IPR026846">
    <property type="entry name" value="Nse2(Mms21)"/>
</dbReference>
<comment type="subcellular location">
    <subcellularLocation>
        <location evidence="1">Nucleus</location>
    </subcellularLocation>
</comment>
<evidence type="ECO:0000256" key="8">
    <source>
        <dbReference type="ARBA" id="ARBA00022833"/>
    </source>
</evidence>
<dbReference type="GO" id="GO:0000724">
    <property type="term" value="P:double-strand break repair via homologous recombination"/>
    <property type="evidence" value="ECO:0007669"/>
    <property type="project" value="InterPro"/>
</dbReference>
<dbReference type="GO" id="GO:0004842">
    <property type="term" value="F:ubiquitin-protein transferase activity"/>
    <property type="evidence" value="ECO:0007669"/>
    <property type="project" value="InterPro"/>
</dbReference>
<evidence type="ECO:0000313" key="13">
    <source>
        <dbReference type="Proteomes" id="UP001153069"/>
    </source>
</evidence>
<dbReference type="InterPro" id="IPR003613">
    <property type="entry name" value="Ubox_domain"/>
</dbReference>
<proteinExistence type="inferred from homology"/>